<accession>A0AAV5TWJ4</accession>
<evidence type="ECO:0000313" key="2">
    <source>
        <dbReference type="Proteomes" id="UP001432027"/>
    </source>
</evidence>
<sequence length="122" mass="13838">RYRLDTYGYFYRNLPLKNGHIQARSHFTDARSFPSSTSIVAKRSTASCSGIVHHLSQSPIYCPPRSPSSLSEMESVESIEEEEAEDVLDWRRCTMNDKGSVKEISGSLHLSKLSMECERCSF</sequence>
<dbReference type="EMBL" id="BTSX01000005">
    <property type="protein sequence ID" value="GMS98388.1"/>
    <property type="molecule type" value="Genomic_DNA"/>
</dbReference>
<keyword evidence="2" id="KW-1185">Reference proteome</keyword>
<dbReference type="Proteomes" id="UP001432027">
    <property type="component" value="Unassembled WGS sequence"/>
</dbReference>
<name>A0AAV5TWJ4_9BILA</name>
<feature type="non-terminal residue" evidence="1">
    <location>
        <position position="1"/>
    </location>
</feature>
<organism evidence="1 2">
    <name type="scientific">Pristionchus entomophagus</name>
    <dbReference type="NCBI Taxonomy" id="358040"/>
    <lineage>
        <taxon>Eukaryota</taxon>
        <taxon>Metazoa</taxon>
        <taxon>Ecdysozoa</taxon>
        <taxon>Nematoda</taxon>
        <taxon>Chromadorea</taxon>
        <taxon>Rhabditida</taxon>
        <taxon>Rhabditina</taxon>
        <taxon>Diplogasteromorpha</taxon>
        <taxon>Diplogasteroidea</taxon>
        <taxon>Neodiplogasteridae</taxon>
        <taxon>Pristionchus</taxon>
    </lineage>
</organism>
<dbReference type="AlphaFoldDB" id="A0AAV5TWJ4"/>
<gene>
    <name evidence="1" type="ORF">PENTCL1PPCAC_20563</name>
</gene>
<evidence type="ECO:0000313" key="1">
    <source>
        <dbReference type="EMBL" id="GMS98388.1"/>
    </source>
</evidence>
<comment type="caution">
    <text evidence="1">The sequence shown here is derived from an EMBL/GenBank/DDBJ whole genome shotgun (WGS) entry which is preliminary data.</text>
</comment>
<protein>
    <submittedName>
        <fullName evidence="1">Uncharacterized protein</fullName>
    </submittedName>
</protein>
<proteinExistence type="predicted"/>
<reference evidence="1" key="1">
    <citation type="submission" date="2023-10" db="EMBL/GenBank/DDBJ databases">
        <title>Genome assembly of Pristionchus species.</title>
        <authorList>
            <person name="Yoshida K."/>
            <person name="Sommer R.J."/>
        </authorList>
    </citation>
    <scope>NUCLEOTIDE SEQUENCE</scope>
    <source>
        <strain evidence="1">RS0144</strain>
    </source>
</reference>